<protein>
    <submittedName>
        <fullName evidence="2">Zinc knuckle CX2CX4HX4C containing protein</fullName>
    </submittedName>
</protein>
<dbReference type="Proteomes" id="UP001151760">
    <property type="component" value="Unassembled WGS sequence"/>
</dbReference>
<gene>
    <name evidence="2" type="ORF">Tco_0682753</name>
</gene>
<dbReference type="PANTHER" id="PTHR31286:SF99">
    <property type="entry name" value="DUF4283 DOMAIN-CONTAINING PROTEIN"/>
    <property type="match status" value="1"/>
</dbReference>
<dbReference type="PANTHER" id="PTHR31286">
    <property type="entry name" value="GLYCINE-RICH CELL WALL STRUCTURAL PROTEIN 1.8-LIKE"/>
    <property type="match status" value="1"/>
</dbReference>
<reference evidence="2" key="2">
    <citation type="submission" date="2022-01" db="EMBL/GenBank/DDBJ databases">
        <authorList>
            <person name="Yamashiro T."/>
            <person name="Shiraishi A."/>
            <person name="Satake H."/>
            <person name="Nakayama K."/>
        </authorList>
    </citation>
    <scope>NUCLEOTIDE SEQUENCE</scope>
</reference>
<feature type="compositionally biased region" description="Gly residues" evidence="1">
    <location>
        <begin position="424"/>
        <end position="433"/>
    </location>
</feature>
<evidence type="ECO:0000313" key="2">
    <source>
        <dbReference type="EMBL" id="GJS68188.1"/>
    </source>
</evidence>
<name>A0ABQ4XS21_9ASTR</name>
<reference evidence="2" key="1">
    <citation type="journal article" date="2022" name="Int. J. Mol. Sci.">
        <title>Draft Genome of Tanacetum Coccineum: Genomic Comparison of Closely Related Tanacetum-Family Plants.</title>
        <authorList>
            <person name="Yamashiro T."/>
            <person name="Shiraishi A."/>
            <person name="Nakayama K."/>
            <person name="Satake H."/>
        </authorList>
    </citation>
    <scope>NUCLEOTIDE SEQUENCE</scope>
</reference>
<evidence type="ECO:0000313" key="3">
    <source>
        <dbReference type="Proteomes" id="UP001151760"/>
    </source>
</evidence>
<evidence type="ECO:0000256" key="1">
    <source>
        <dbReference type="SAM" id="MobiDB-lite"/>
    </source>
</evidence>
<feature type="region of interest" description="Disordered" evidence="1">
    <location>
        <begin position="414"/>
        <end position="433"/>
    </location>
</feature>
<dbReference type="EMBL" id="BQNB010009772">
    <property type="protein sequence ID" value="GJS68188.1"/>
    <property type="molecule type" value="Genomic_DNA"/>
</dbReference>
<organism evidence="2 3">
    <name type="scientific">Tanacetum coccineum</name>
    <dbReference type="NCBI Taxonomy" id="301880"/>
    <lineage>
        <taxon>Eukaryota</taxon>
        <taxon>Viridiplantae</taxon>
        <taxon>Streptophyta</taxon>
        <taxon>Embryophyta</taxon>
        <taxon>Tracheophyta</taxon>
        <taxon>Spermatophyta</taxon>
        <taxon>Magnoliopsida</taxon>
        <taxon>eudicotyledons</taxon>
        <taxon>Gunneridae</taxon>
        <taxon>Pentapetalae</taxon>
        <taxon>asterids</taxon>
        <taxon>campanulids</taxon>
        <taxon>Asterales</taxon>
        <taxon>Asteraceae</taxon>
        <taxon>Asteroideae</taxon>
        <taxon>Anthemideae</taxon>
        <taxon>Anthemidinae</taxon>
        <taxon>Tanacetum</taxon>
    </lineage>
</organism>
<comment type="caution">
    <text evidence="2">The sequence shown here is derived from an EMBL/GenBank/DDBJ whole genome shotgun (WGS) entry which is preliminary data.</text>
</comment>
<proteinExistence type="predicted"/>
<keyword evidence="3" id="KW-1185">Reference proteome</keyword>
<dbReference type="InterPro" id="IPR040256">
    <property type="entry name" value="At4g02000-like"/>
</dbReference>
<sequence>MRSNTLHLVCNLVDNVLFEKVLVHLRLQKTLTHVQFKRTFLIGFLAQSIRSSSAIALDSPYLLIRVTETSQRRQHESRKSPTAELFDVDSGRISIHHLSSFAEFGIGISAPTSLPMESIWNGGRDPFKVKDTSVQADVTKEDHVSSQPLDEPIIQDASICVEPSLYAGVELSMPRRVVENVSTRFENTLYGYFIGKRLAFLMVEYFVKNNWAKYGLKRIMLNAKGFFFFKFDSRVGLEKELNRVPIWVKFHDVLLEVFDEERISIIGSHIGKPIMLDAYTSSMCKDSWGRSSFSRCLIKVNSDEPLKDSFTIGIPMLEGLGFTKEVITVEYEWKPPRCDKCKIFGHYSDMSSCPNRVVVAPKMVDNNSAVDNTNDGFQQVVNKRHNNKRSSTGNKIPKGVPVAKGFQVGKEFNCKPKAPNVSSNGGGTRGEEM</sequence>
<accession>A0ABQ4XS21</accession>